<accession>A0A5J5HU31</accession>
<evidence type="ECO:0000313" key="3">
    <source>
        <dbReference type="Proteomes" id="UP000326671"/>
    </source>
</evidence>
<protein>
    <submittedName>
        <fullName evidence="2">Polymer-forming cytoskeletal protein</fullName>
    </submittedName>
</protein>
<feature type="chain" id="PRO_5023842272" evidence="1">
    <location>
        <begin position="21"/>
        <end position="327"/>
    </location>
</feature>
<dbReference type="Proteomes" id="UP000326671">
    <property type="component" value="Unassembled WGS sequence"/>
</dbReference>
<comment type="caution">
    <text evidence="2">The sequence shown here is derived from an EMBL/GenBank/DDBJ whole genome shotgun (WGS) entry which is preliminary data.</text>
</comment>
<dbReference type="OrthoDB" id="2111555at2"/>
<proteinExistence type="predicted"/>
<feature type="signal peptide" evidence="1">
    <location>
        <begin position="1"/>
        <end position="20"/>
    </location>
</feature>
<sequence length="327" mass="35055">MKFKLLLASTVLVGTLAACGAEEEKPAEEAVKEKAEEKTDVVTTASIVNEADALVKALSAEGTWIVATLGDITVDEEIVVAGEFHNKGDAAQDIYRKLAPYTQDEDHNVLERFTVTVPKMTVQSENFKVQAGTVKGDIYVEAKGFTLTADATIDGNVYYASEDLKASAVIEGKVTGAQEVGAASDVVTTASLVKDGEALKKAASKDGTWIFAILNDVTIDDELVVAGEFHDKNDPAKPIYRKFAPYTQDEQRNVLERFTLTVPKMTVQSENFKVQAGIVKGDVYVQAKGFTLTADATIDGNVYFASEDVKAAAVVEGKVTGATEVKK</sequence>
<reference evidence="2 3" key="1">
    <citation type="submission" date="2019-09" db="EMBL/GenBank/DDBJ databases">
        <title>Whole genome sequences of isolates from the Mars Exploration Rovers.</title>
        <authorList>
            <person name="Seuylemezian A."/>
            <person name="Vaishampayan P."/>
        </authorList>
    </citation>
    <scope>NUCLEOTIDE SEQUENCE [LARGE SCALE GENOMIC DNA]</scope>
    <source>
        <strain evidence="2 3">MER_TA_151</strain>
    </source>
</reference>
<dbReference type="AlphaFoldDB" id="A0A5J5HU31"/>
<keyword evidence="1" id="KW-0732">Signal</keyword>
<keyword evidence="3" id="KW-1185">Reference proteome</keyword>
<evidence type="ECO:0000313" key="2">
    <source>
        <dbReference type="EMBL" id="KAA9025681.1"/>
    </source>
</evidence>
<evidence type="ECO:0000256" key="1">
    <source>
        <dbReference type="SAM" id="SignalP"/>
    </source>
</evidence>
<dbReference type="PROSITE" id="PS51257">
    <property type="entry name" value="PROKAR_LIPOPROTEIN"/>
    <property type="match status" value="1"/>
</dbReference>
<gene>
    <name evidence="2" type="ORF">F4V44_07245</name>
</gene>
<dbReference type="RefSeq" id="WP_150439336.1">
    <property type="nucleotide sequence ID" value="NZ_VYKL01000015.1"/>
</dbReference>
<name>A0A5J5HU31_9BACI</name>
<organism evidence="2 3">
    <name type="scientific">Niallia endozanthoxylica</name>
    <dbReference type="NCBI Taxonomy" id="2036016"/>
    <lineage>
        <taxon>Bacteria</taxon>
        <taxon>Bacillati</taxon>
        <taxon>Bacillota</taxon>
        <taxon>Bacilli</taxon>
        <taxon>Bacillales</taxon>
        <taxon>Bacillaceae</taxon>
        <taxon>Niallia</taxon>
    </lineage>
</organism>
<dbReference type="EMBL" id="VYKL01000015">
    <property type="protein sequence ID" value="KAA9025681.1"/>
    <property type="molecule type" value="Genomic_DNA"/>
</dbReference>